<dbReference type="GO" id="GO:0003677">
    <property type="term" value="F:DNA binding"/>
    <property type="evidence" value="ECO:0007669"/>
    <property type="project" value="UniProtKB-KW"/>
</dbReference>
<proteinExistence type="predicted"/>
<dbReference type="InterPro" id="IPR014757">
    <property type="entry name" value="Tscrpt_reg_IclR_C"/>
</dbReference>
<accession>A0A8H9LC11</accession>
<evidence type="ECO:0000313" key="7">
    <source>
        <dbReference type="Proteomes" id="UP000653480"/>
    </source>
</evidence>
<organism evidence="6 7">
    <name type="scientific">Microbispora bryophytorum</name>
    <dbReference type="NCBI Taxonomy" id="1460882"/>
    <lineage>
        <taxon>Bacteria</taxon>
        <taxon>Bacillati</taxon>
        <taxon>Actinomycetota</taxon>
        <taxon>Actinomycetes</taxon>
        <taxon>Streptosporangiales</taxon>
        <taxon>Streptosporangiaceae</taxon>
        <taxon>Microbispora</taxon>
    </lineage>
</organism>
<name>A0A8H9LC11_9ACTN</name>
<dbReference type="GO" id="GO:0003700">
    <property type="term" value="F:DNA-binding transcription factor activity"/>
    <property type="evidence" value="ECO:0007669"/>
    <property type="project" value="TreeGrafter"/>
</dbReference>
<dbReference type="PANTHER" id="PTHR30136:SF39">
    <property type="entry name" value="TRANSCRIPTIONAL REGULATORY PROTEIN"/>
    <property type="match status" value="1"/>
</dbReference>
<dbReference type="InterPro" id="IPR029016">
    <property type="entry name" value="GAF-like_dom_sf"/>
</dbReference>
<dbReference type="Pfam" id="PF01614">
    <property type="entry name" value="IclR_C"/>
    <property type="match status" value="1"/>
</dbReference>
<feature type="domain" description="HTH iclR-type" evidence="4">
    <location>
        <begin position="4"/>
        <end position="66"/>
    </location>
</feature>
<dbReference type="AlphaFoldDB" id="A0A8H9LC11"/>
<dbReference type="PANTHER" id="PTHR30136">
    <property type="entry name" value="HELIX-TURN-HELIX TRANSCRIPTIONAL REGULATOR, ICLR FAMILY"/>
    <property type="match status" value="1"/>
</dbReference>
<dbReference type="PROSITE" id="PS51078">
    <property type="entry name" value="ICLR_ED"/>
    <property type="match status" value="1"/>
</dbReference>
<dbReference type="InterPro" id="IPR036390">
    <property type="entry name" value="WH_DNA-bd_sf"/>
</dbReference>
<dbReference type="EMBL" id="BMMN01000006">
    <property type="protein sequence ID" value="GGO16502.1"/>
    <property type="molecule type" value="Genomic_DNA"/>
</dbReference>
<dbReference type="RefSeq" id="WP_142572220.1">
    <property type="nucleotide sequence ID" value="NZ_BMMN01000006.1"/>
</dbReference>
<keyword evidence="3" id="KW-0804">Transcription</keyword>
<dbReference type="Gene3D" id="3.30.450.40">
    <property type="match status" value="1"/>
</dbReference>
<dbReference type="SMART" id="SM00346">
    <property type="entry name" value="HTH_ICLR"/>
    <property type="match status" value="1"/>
</dbReference>
<keyword evidence="2" id="KW-0238">DNA-binding</keyword>
<dbReference type="InterPro" id="IPR050707">
    <property type="entry name" value="HTH_MetabolicPath_Reg"/>
</dbReference>
<gene>
    <name evidence="6" type="ORF">GCM10011574_39150</name>
</gene>
<evidence type="ECO:0000259" key="5">
    <source>
        <dbReference type="PROSITE" id="PS51078"/>
    </source>
</evidence>
<dbReference type="Gene3D" id="1.10.10.10">
    <property type="entry name" value="Winged helix-like DNA-binding domain superfamily/Winged helix DNA-binding domain"/>
    <property type="match status" value="1"/>
</dbReference>
<reference evidence="6" key="1">
    <citation type="journal article" date="2014" name="Int. J. Syst. Evol. Microbiol.">
        <title>Complete genome sequence of Corynebacterium casei LMG S-19264T (=DSM 44701T), isolated from a smear-ripened cheese.</title>
        <authorList>
            <consortium name="US DOE Joint Genome Institute (JGI-PGF)"/>
            <person name="Walter F."/>
            <person name="Albersmeier A."/>
            <person name="Kalinowski J."/>
            <person name="Ruckert C."/>
        </authorList>
    </citation>
    <scope>NUCLEOTIDE SEQUENCE</scope>
    <source>
        <strain evidence="6">CGMCC 4.7138</strain>
    </source>
</reference>
<dbReference type="OrthoDB" id="9807558at2"/>
<dbReference type="SUPFAM" id="SSF46785">
    <property type="entry name" value="Winged helix' DNA-binding domain"/>
    <property type="match status" value="1"/>
</dbReference>
<feature type="domain" description="IclR-ED" evidence="5">
    <location>
        <begin position="67"/>
        <end position="256"/>
    </location>
</feature>
<dbReference type="GO" id="GO:0045892">
    <property type="term" value="P:negative regulation of DNA-templated transcription"/>
    <property type="evidence" value="ECO:0007669"/>
    <property type="project" value="TreeGrafter"/>
</dbReference>
<dbReference type="InterPro" id="IPR036388">
    <property type="entry name" value="WH-like_DNA-bd_sf"/>
</dbReference>
<dbReference type="Pfam" id="PF09339">
    <property type="entry name" value="HTH_IclR"/>
    <property type="match status" value="1"/>
</dbReference>
<dbReference type="Proteomes" id="UP000653480">
    <property type="component" value="Unassembled WGS sequence"/>
</dbReference>
<evidence type="ECO:0000313" key="6">
    <source>
        <dbReference type="EMBL" id="GGO16502.1"/>
    </source>
</evidence>
<comment type="caution">
    <text evidence="6">The sequence shown here is derived from an EMBL/GenBank/DDBJ whole genome shotgun (WGS) entry which is preliminary data.</text>
</comment>
<keyword evidence="1" id="KW-0805">Transcription regulation</keyword>
<evidence type="ECO:0000256" key="3">
    <source>
        <dbReference type="ARBA" id="ARBA00023163"/>
    </source>
</evidence>
<dbReference type="PROSITE" id="PS51077">
    <property type="entry name" value="HTH_ICLR"/>
    <property type="match status" value="1"/>
</dbReference>
<keyword evidence="7" id="KW-1185">Reference proteome</keyword>
<evidence type="ECO:0000256" key="1">
    <source>
        <dbReference type="ARBA" id="ARBA00023015"/>
    </source>
</evidence>
<evidence type="ECO:0000256" key="2">
    <source>
        <dbReference type="ARBA" id="ARBA00023125"/>
    </source>
</evidence>
<dbReference type="InterPro" id="IPR005471">
    <property type="entry name" value="Tscrpt_reg_IclR_N"/>
</dbReference>
<evidence type="ECO:0000259" key="4">
    <source>
        <dbReference type="PROSITE" id="PS51077"/>
    </source>
</evidence>
<dbReference type="GeneID" id="97248655"/>
<sequence>MESVRSVTRAAGIVDVVANGGAEGARLMDVVTATGLQKTTVHRILATLTELGWLEQTEAGSFHLGPKLVGLGTEALNRHGIVDIAGPRLAALARTTHDTVFLSTRSGIESLCVDRVLGSFPIRTLTLQVGDRRPLGVGAGAMALLAWLPDDEIEAVLASSPSSSRYPRPDAASVLQAARTARERGYTVNNGGIVPGAVGVGVPVLAEDGLPIASLSVAAVETRMGPERIAAIAERMAVEAGVLREDLREVAPRLSEPSIRRLLDPHL</sequence>
<protein>
    <submittedName>
        <fullName evidence="6">Transcriptional regulator</fullName>
    </submittedName>
</protein>
<reference evidence="6" key="2">
    <citation type="submission" date="2020-09" db="EMBL/GenBank/DDBJ databases">
        <authorList>
            <person name="Sun Q."/>
            <person name="Zhou Y."/>
        </authorList>
    </citation>
    <scope>NUCLEOTIDE SEQUENCE</scope>
    <source>
        <strain evidence="6">CGMCC 4.7138</strain>
    </source>
</reference>
<dbReference type="SUPFAM" id="SSF55781">
    <property type="entry name" value="GAF domain-like"/>
    <property type="match status" value="1"/>
</dbReference>